<reference evidence="1 2" key="1">
    <citation type="submission" date="2021-11" db="EMBL/GenBank/DDBJ databases">
        <title>Genome sequence.</title>
        <authorList>
            <person name="Sun Q."/>
        </authorList>
    </citation>
    <scope>NUCLEOTIDE SEQUENCE [LARGE SCALE GENOMIC DNA]</scope>
    <source>
        <strain evidence="1 2">KCTC 12005</strain>
    </source>
</reference>
<sequence length="142" mass="15300">MSLVQAVIDRLKGIPGIRSVQGAVELAAALKAPVVATPGIFVVPLRDLPREDEGFTGDVTQLVDSTFGVVLVIDNKRDGTGAAAFNDLEPFREAVRKKLMGWTPPGAQAPFTAGGGQLIDMESGRVWWGDDFLIEQYWSSDE</sequence>
<dbReference type="Pfam" id="PF23840">
    <property type="entry name" value="Phage_tail_terminator"/>
    <property type="match status" value="1"/>
</dbReference>
<dbReference type="EMBL" id="JAJNCT010000005">
    <property type="protein sequence ID" value="MCD2164652.1"/>
    <property type="molecule type" value="Genomic_DNA"/>
</dbReference>
<comment type="caution">
    <text evidence="1">The sequence shown here is derived from an EMBL/GenBank/DDBJ whole genome shotgun (WGS) entry which is preliminary data.</text>
</comment>
<proteinExistence type="predicted"/>
<gene>
    <name evidence="1" type="ORF">LPW39_05825</name>
</gene>
<evidence type="ECO:0000313" key="1">
    <source>
        <dbReference type="EMBL" id="MCD2164652.1"/>
    </source>
</evidence>
<dbReference type="AlphaFoldDB" id="A0AAW4XR93"/>
<dbReference type="Proteomes" id="UP001199260">
    <property type="component" value="Unassembled WGS sequence"/>
</dbReference>
<organism evidence="1 2">
    <name type="scientific">Comamonas koreensis</name>
    <dbReference type="NCBI Taxonomy" id="160825"/>
    <lineage>
        <taxon>Bacteria</taxon>
        <taxon>Pseudomonadati</taxon>
        <taxon>Pseudomonadota</taxon>
        <taxon>Betaproteobacteria</taxon>
        <taxon>Burkholderiales</taxon>
        <taxon>Comamonadaceae</taxon>
        <taxon>Comamonas</taxon>
    </lineage>
</organism>
<name>A0AAW4XR93_9BURK</name>
<dbReference type="RefSeq" id="WP_230772103.1">
    <property type="nucleotide sequence ID" value="NZ_JAJNCT010000005.1"/>
</dbReference>
<dbReference type="InterPro" id="IPR056912">
    <property type="entry name" value="Phage_JBD30_tail_term-like"/>
</dbReference>
<protein>
    <submittedName>
        <fullName evidence="1">Uncharacterized protein</fullName>
    </submittedName>
</protein>
<accession>A0AAW4XR93</accession>
<keyword evidence="2" id="KW-1185">Reference proteome</keyword>
<evidence type="ECO:0000313" key="2">
    <source>
        <dbReference type="Proteomes" id="UP001199260"/>
    </source>
</evidence>